<evidence type="ECO:0000313" key="2">
    <source>
        <dbReference type="Proteomes" id="UP000199400"/>
    </source>
</evidence>
<dbReference type="Proteomes" id="UP000199400">
    <property type="component" value="Unassembled WGS sequence"/>
</dbReference>
<name>A0A1I1UAF1_9BACT</name>
<proteinExistence type="predicted"/>
<organism evidence="1 2">
    <name type="scientific">Nannocystis exedens</name>
    <dbReference type="NCBI Taxonomy" id="54"/>
    <lineage>
        <taxon>Bacteria</taxon>
        <taxon>Pseudomonadati</taxon>
        <taxon>Myxococcota</taxon>
        <taxon>Polyangia</taxon>
        <taxon>Nannocystales</taxon>
        <taxon>Nannocystaceae</taxon>
        <taxon>Nannocystis</taxon>
    </lineage>
</organism>
<gene>
    <name evidence="1" type="ORF">SAMN02745121_00911</name>
</gene>
<keyword evidence="2" id="KW-1185">Reference proteome</keyword>
<reference evidence="2" key="1">
    <citation type="submission" date="2016-10" db="EMBL/GenBank/DDBJ databases">
        <authorList>
            <person name="Varghese N."/>
            <person name="Submissions S."/>
        </authorList>
    </citation>
    <scope>NUCLEOTIDE SEQUENCE [LARGE SCALE GENOMIC DNA]</scope>
    <source>
        <strain evidence="2">ATCC 25963</strain>
    </source>
</reference>
<sequence>MLTAAAGQAEVEPRDAEWIEVRTEPSEQGRQAALRLQAAIERALSRDCGCDCPEA</sequence>
<dbReference type="AlphaFoldDB" id="A0A1I1UAF1"/>
<accession>A0A1I1UAF1</accession>
<dbReference type="EMBL" id="FOMX01000003">
    <property type="protein sequence ID" value="SFD64910.1"/>
    <property type="molecule type" value="Genomic_DNA"/>
</dbReference>
<evidence type="ECO:0000313" key="1">
    <source>
        <dbReference type="EMBL" id="SFD64910.1"/>
    </source>
</evidence>
<protein>
    <submittedName>
        <fullName evidence="1">Uncharacterized protein</fullName>
    </submittedName>
</protein>